<comment type="caution">
    <text evidence="1">The sequence shown here is derived from an EMBL/GenBank/DDBJ whole genome shotgun (WGS) entry which is preliminary data.</text>
</comment>
<evidence type="ECO:0008006" key="3">
    <source>
        <dbReference type="Google" id="ProtNLM"/>
    </source>
</evidence>
<dbReference type="EMBL" id="WPIN01000012">
    <property type="protein sequence ID" value="MVM33639.1"/>
    <property type="molecule type" value="Genomic_DNA"/>
</dbReference>
<evidence type="ECO:0000313" key="1">
    <source>
        <dbReference type="EMBL" id="MVM33639.1"/>
    </source>
</evidence>
<name>A0A7K1SIJ0_9BACT</name>
<dbReference type="RefSeq" id="WP_157588356.1">
    <property type="nucleotide sequence ID" value="NZ_WPIN01000012.1"/>
</dbReference>
<accession>A0A7K1SIJ0</accession>
<dbReference type="AlphaFoldDB" id="A0A7K1SIJ0"/>
<organism evidence="1 2">
    <name type="scientific">Spirosoma arboris</name>
    <dbReference type="NCBI Taxonomy" id="2682092"/>
    <lineage>
        <taxon>Bacteria</taxon>
        <taxon>Pseudomonadati</taxon>
        <taxon>Bacteroidota</taxon>
        <taxon>Cytophagia</taxon>
        <taxon>Cytophagales</taxon>
        <taxon>Cytophagaceae</taxon>
        <taxon>Spirosoma</taxon>
    </lineage>
</organism>
<proteinExistence type="predicted"/>
<reference evidence="1 2" key="1">
    <citation type="submission" date="2019-12" db="EMBL/GenBank/DDBJ databases">
        <title>Spirosoma sp. HMF4905 genome sequencing and assembly.</title>
        <authorList>
            <person name="Kang H."/>
            <person name="Cha I."/>
            <person name="Kim H."/>
            <person name="Joh K."/>
        </authorList>
    </citation>
    <scope>NUCLEOTIDE SEQUENCE [LARGE SCALE GENOMIC DNA]</scope>
    <source>
        <strain evidence="1 2">HMF4905</strain>
    </source>
</reference>
<dbReference type="Proteomes" id="UP000436006">
    <property type="component" value="Unassembled WGS sequence"/>
</dbReference>
<protein>
    <recommendedName>
        <fullName evidence="3">Helix-turn-helix domain-containing protein</fullName>
    </recommendedName>
</protein>
<evidence type="ECO:0000313" key="2">
    <source>
        <dbReference type="Proteomes" id="UP000436006"/>
    </source>
</evidence>
<sequence>MLTTPLRKQLEARNKKIRNTYARLLKRGAMATAAKTAVAQKFNVSETTVYNVTKGV</sequence>
<gene>
    <name evidence="1" type="ORF">GO755_26610</name>
</gene>
<keyword evidence="2" id="KW-1185">Reference proteome</keyword>